<dbReference type="OrthoDB" id="4822551at2"/>
<accession>A0A4R6U1S6</accession>
<feature type="transmembrane region" description="Helical" evidence="1">
    <location>
        <begin position="74"/>
        <end position="95"/>
    </location>
</feature>
<comment type="caution">
    <text evidence="3">The sequence shown here is derived from an EMBL/GenBank/DDBJ whole genome shotgun (WGS) entry which is preliminary data.</text>
</comment>
<feature type="transmembrane region" description="Helical" evidence="1">
    <location>
        <begin position="102"/>
        <end position="122"/>
    </location>
</feature>
<dbReference type="RefSeq" id="WP_133580180.1">
    <property type="nucleotide sequence ID" value="NZ_SNYJ01000006.1"/>
</dbReference>
<gene>
    <name evidence="3" type="ORF">EV213_10674</name>
</gene>
<feature type="domain" description="VanZ-like" evidence="2">
    <location>
        <begin position="11"/>
        <end position="150"/>
    </location>
</feature>
<dbReference type="PANTHER" id="PTHR36834:SF1">
    <property type="entry name" value="INTEGRAL MEMBRANE PROTEIN"/>
    <property type="match status" value="1"/>
</dbReference>
<feature type="transmembrane region" description="Helical" evidence="1">
    <location>
        <begin position="134"/>
        <end position="154"/>
    </location>
</feature>
<dbReference type="AlphaFoldDB" id="A0A4R6U1S6"/>
<dbReference type="PANTHER" id="PTHR36834">
    <property type="entry name" value="MEMBRANE PROTEIN-RELATED"/>
    <property type="match status" value="1"/>
</dbReference>
<reference evidence="3 4" key="1">
    <citation type="submission" date="2019-03" db="EMBL/GenBank/DDBJ databases">
        <title>Genomic Encyclopedia of Type Strains, Phase IV (KMG-IV): sequencing the most valuable type-strain genomes for metagenomic binning, comparative biology and taxonomic classification.</title>
        <authorList>
            <person name="Goeker M."/>
        </authorList>
    </citation>
    <scope>NUCLEOTIDE SEQUENCE [LARGE SCALE GENOMIC DNA]</scope>
    <source>
        <strain evidence="3 4">DSM 28697</strain>
    </source>
</reference>
<keyword evidence="1" id="KW-1133">Transmembrane helix</keyword>
<keyword evidence="1" id="KW-0472">Membrane</keyword>
<dbReference type="Proteomes" id="UP000295632">
    <property type="component" value="Unassembled WGS sequence"/>
</dbReference>
<dbReference type="Pfam" id="PF04892">
    <property type="entry name" value="VanZ"/>
    <property type="match status" value="1"/>
</dbReference>
<protein>
    <submittedName>
        <fullName evidence="3">VanZ like protein</fullName>
    </submittedName>
</protein>
<organism evidence="3 4">
    <name type="scientific">Aureibacillus halotolerans</name>
    <dbReference type="NCBI Taxonomy" id="1508390"/>
    <lineage>
        <taxon>Bacteria</taxon>
        <taxon>Bacillati</taxon>
        <taxon>Bacillota</taxon>
        <taxon>Bacilli</taxon>
        <taxon>Bacillales</taxon>
        <taxon>Bacillaceae</taxon>
        <taxon>Aureibacillus</taxon>
    </lineage>
</organism>
<keyword evidence="1" id="KW-0812">Transmembrane</keyword>
<evidence type="ECO:0000256" key="1">
    <source>
        <dbReference type="SAM" id="Phobius"/>
    </source>
</evidence>
<name>A0A4R6U1S6_9BACI</name>
<dbReference type="InterPro" id="IPR053150">
    <property type="entry name" value="Teicoplanin_resist-assoc"/>
</dbReference>
<evidence type="ECO:0000313" key="4">
    <source>
        <dbReference type="Proteomes" id="UP000295632"/>
    </source>
</evidence>
<evidence type="ECO:0000259" key="2">
    <source>
        <dbReference type="Pfam" id="PF04892"/>
    </source>
</evidence>
<evidence type="ECO:0000313" key="3">
    <source>
        <dbReference type="EMBL" id="TDQ40358.1"/>
    </source>
</evidence>
<feature type="transmembrane region" description="Helical" evidence="1">
    <location>
        <begin position="7"/>
        <end position="26"/>
    </location>
</feature>
<dbReference type="InterPro" id="IPR006976">
    <property type="entry name" value="VanZ-like"/>
</dbReference>
<proteinExistence type="predicted"/>
<keyword evidence="4" id="KW-1185">Reference proteome</keyword>
<dbReference type="EMBL" id="SNYJ01000006">
    <property type="protein sequence ID" value="TDQ40358.1"/>
    <property type="molecule type" value="Genomic_DNA"/>
</dbReference>
<sequence length="161" mass="18329">MKNTVVYLLLLFYIYCLFKIVVLKFGPFHIETLLDNLQRNTANPDYLLYALHSGNLVPLREITRALTALTKHTLLNLFGNIVIFIPFGVFLGTLMKSKILQFLRVFILSFGLSLSLESAQLFFSMGTFDVDDLILNTVGGLIGFVFYVLISRLLKDRKKVS</sequence>